<feature type="chain" id="PRO_5047007408" description="Spore coat protein U domain-containing protein" evidence="1">
    <location>
        <begin position="21"/>
        <end position="158"/>
    </location>
</feature>
<dbReference type="Proteomes" id="UP000638462">
    <property type="component" value="Unassembled WGS sequence"/>
</dbReference>
<proteinExistence type="predicted"/>
<comment type="caution">
    <text evidence="2">The sequence shown here is derived from an EMBL/GenBank/DDBJ whole genome shotgun (WGS) entry which is preliminary data.</text>
</comment>
<feature type="signal peptide" evidence="1">
    <location>
        <begin position="1"/>
        <end position="20"/>
    </location>
</feature>
<evidence type="ECO:0000313" key="3">
    <source>
        <dbReference type="Proteomes" id="UP000638462"/>
    </source>
</evidence>
<name>A0ABQ1T2H9_9GAMM</name>
<gene>
    <name evidence="2" type="ORF">GCM10008027_00960</name>
</gene>
<dbReference type="RefSeq" id="WP_063700060.1">
    <property type="nucleotide sequence ID" value="NZ_BMIT01000001.1"/>
</dbReference>
<sequence length="158" mass="16193">MKKLIALSAIAMLSSGAALAENINISGSVASVCEVSNLDTSTYFPSIAKDQTTTLDFELQCNDSDGATLTLTTSEGHLQNADDEDDGVGYTAALTAAPFAFTLIADDGDNDESAEQSQPGSAALAVGGIPGTIVLTITEDPIYSGTYSDTLMLTVTAN</sequence>
<reference evidence="3" key="1">
    <citation type="journal article" date="2019" name="Int. J. Syst. Evol. Microbiol.">
        <title>The Global Catalogue of Microorganisms (GCM) 10K type strain sequencing project: providing services to taxonomists for standard genome sequencing and annotation.</title>
        <authorList>
            <consortium name="The Broad Institute Genomics Platform"/>
            <consortium name="The Broad Institute Genome Sequencing Center for Infectious Disease"/>
            <person name="Wu L."/>
            <person name="Ma J."/>
        </authorList>
    </citation>
    <scope>NUCLEOTIDE SEQUENCE [LARGE SCALE GENOMIC DNA]</scope>
    <source>
        <strain evidence="3">CGMCC 1.15394</strain>
    </source>
</reference>
<protein>
    <recommendedName>
        <fullName evidence="4">Spore coat protein U domain-containing protein</fullName>
    </recommendedName>
</protein>
<keyword evidence="3" id="KW-1185">Reference proteome</keyword>
<accession>A0ABQ1T2H9</accession>
<evidence type="ECO:0000256" key="1">
    <source>
        <dbReference type="SAM" id="SignalP"/>
    </source>
</evidence>
<evidence type="ECO:0000313" key="2">
    <source>
        <dbReference type="EMBL" id="GGE80092.1"/>
    </source>
</evidence>
<organism evidence="2 3">
    <name type="scientific">Pseudoalteromonas gelatinilytica</name>
    <dbReference type="NCBI Taxonomy" id="1703256"/>
    <lineage>
        <taxon>Bacteria</taxon>
        <taxon>Pseudomonadati</taxon>
        <taxon>Pseudomonadota</taxon>
        <taxon>Gammaproteobacteria</taxon>
        <taxon>Alteromonadales</taxon>
        <taxon>Pseudoalteromonadaceae</taxon>
        <taxon>Pseudoalteromonas</taxon>
    </lineage>
</organism>
<evidence type="ECO:0008006" key="4">
    <source>
        <dbReference type="Google" id="ProtNLM"/>
    </source>
</evidence>
<keyword evidence="1" id="KW-0732">Signal</keyword>
<dbReference type="EMBL" id="BMIT01000001">
    <property type="protein sequence ID" value="GGE80092.1"/>
    <property type="molecule type" value="Genomic_DNA"/>
</dbReference>